<comment type="caution">
    <text evidence="1">The sequence shown here is derived from an EMBL/GenBank/DDBJ whole genome shotgun (WGS) entry which is preliminary data.</text>
</comment>
<proteinExistence type="predicted"/>
<protein>
    <submittedName>
        <fullName evidence="1">Uncharacterized protein</fullName>
    </submittedName>
</protein>
<dbReference type="EMBL" id="BGPR01002594">
    <property type="protein sequence ID" value="GBM76032.1"/>
    <property type="molecule type" value="Genomic_DNA"/>
</dbReference>
<accession>A0A4Y2IFA4</accession>
<organism evidence="1 2">
    <name type="scientific">Araneus ventricosus</name>
    <name type="common">Orbweaver spider</name>
    <name type="synonym">Epeira ventricosa</name>
    <dbReference type="NCBI Taxonomy" id="182803"/>
    <lineage>
        <taxon>Eukaryota</taxon>
        <taxon>Metazoa</taxon>
        <taxon>Ecdysozoa</taxon>
        <taxon>Arthropoda</taxon>
        <taxon>Chelicerata</taxon>
        <taxon>Arachnida</taxon>
        <taxon>Araneae</taxon>
        <taxon>Araneomorphae</taxon>
        <taxon>Entelegynae</taxon>
        <taxon>Araneoidea</taxon>
        <taxon>Araneidae</taxon>
        <taxon>Araneus</taxon>
    </lineage>
</organism>
<dbReference type="AlphaFoldDB" id="A0A4Y2IFA4"/>
<reference evidence="1 2" key="1">
    <citation type="journal article" date="2019" name="Sci. Rep.">
        <title>Orb-weaving spider Araneus ventricosus genome elucidates the spidroin gene catalogue.</title>
        <authorList>
            <person name="Kono N."/>
            <person name="Nakamura H."/>
            <person name="Ohtoshi R."/>
            <person name="Moran D.A.P."/>
            <person name="Shinohara A."/>
            <person name="Yoshida Y."/>
            <person name="Fujiwara M."/>
            <person name="Mori M."/>
            <person name="Tomita M."/>
            <person name="Arakawa K."/>
        </authorList>
    </citation>
    <scope>NUCLEOTIDE SEQUENCE [LARGE SCALE GENOMIC DNA]</scope>
</reference>
<dbReference type="Proteomes" id="UP000499080">
    <property type="component" value="Unassembled WGS sequence"/>
</dbReference>
<evidence type="ECO:0000313" key="2">
    <source>
        <dbReference type="Proteomes" id="UP000499080"/>
    </source>
</evidence>
<evidence type="ECO:0000313" key="1">
    <source>
        <dbReference type="EMBL" id="GBM76032.1"/>
    </source>
</evidence>
<gene>
    <name evidence="1" type="ORF">AVEN_53906_1</name>
</gene>
<sequence>MFQTYVRLVTHHAKTDCQCQRPVKIVVVWGGRFDIQRVPVSIIAFGLPGHQSGRSWSIKPSSRGPSFCDPCPCYTLSPIEGPQRMGVARVFVGWRECSVEMSVNARTLKEASRQMETSVQCLRAVVDCVCGVGTVCLVESRPVINS</sequence>
<keyword evidence="2" id="KW-1185">Reference proteome</keyword>
<name>A0A4Y2IFA4_ARAVE</name>